<dbReference type="InterPro" id="IPR001387">
    <property type="entry name" value="Cro/C1-type_HTH"/>
</dbReference>
<keyword evidence="1" id="KW-0238">DNA-binding</keyword>
<dbReference type="Proteomes" id="UP000315750">
    <property type="component" value="Chromosome"/>
</dbReference>
<dbReference type="RefSeq" id="WP_197528701.1">
    <property type="nucleotide sequence ID" value="NZ_CP036278.1"/>
</dbReference>
<evidence type="ECO:0000313" key="5">
    <source>
        <dbReference type="Proteomes" id="UP000315750"/>
    </source>
</evidence>
<evidence type="ECO:0000256" key="2">
    <source>
        <dbReference type="SAM" id="MobiDB-lite"/>
    </source>
</evidence>
<keyword evidence="5" id="KW-1185">Reference proteome</keyword>
<reference evidence="4 5" key="1">
    <citation type="submission" date="2019-02" db="EMBL/GenBank/DDBJ databases">
        <title>Deep-cultivation of Planctomycetes and their phenomic and genomic characterization uncovers novel biology.</title>
        <authorList>
            <person name="Wiegand S."/>
            <person name="Jogler M."/>
            <person name="Boedeker C."/>
            <person name="Pinto D."/>
            <person name="Vollmers J."/>
            <person name="Rivas-Marin E."/>
            <person name="Kohn T."/>
            <person name="Peeters S.H."/>
            <person name="Heuer A."/>
            <person name="Rast P."/>
            <person name="Oberbeckmann S."/>
            <person name="Bunk B."/>
            <person name="Jeske O."/>
            <person name="Meyerdierks A."/>
            <person name="Storesund J.E."/>
            <person name="Kallscheuer N."/>
            <person name="Luecker S."/>
            <person name="Lage O.M."/>
            <person name="Pohl T."/>
            <person name="Merkel B.J."/>
            <person name="Hornburger P."/>
            <person name="Mueller R.-W."/>
            <person name="Bruemmer F."/>
            <person name="Labrenz M."/>
            <person name="Spormann A.M."/>
            <person name="Op den Camp H."/>
            <person name="Overmann J."/>
            <person name="Amann R."/>
            <person name="Jetten M.S.M."/>
            <person name="Mascher T."/>
            <person name="Medema M.H."/>
            <person name="Devos D.P."/>
            <person name="Kaster A.-K."/>
            <person name="Ovreas L."/>
            <person name="Rohde M."/>
            <person name="Galperin M.Y."/>
            <person name="Jogler C."/>
        </authorList>
    </citation>
    <scope>NUCLEOTIDE SEQUENCE [LARGE SCALE GENOMIC DNA]</scope>
    <source>
        <strain evidence="4 5">Pan181</strain>
    </source>
</reference>
<dbReference type="GO" id="GO:0003677">
    <property type="term" value="F:DNA binding"/>
    <property type="evidence" value="ECO:0007669"/>
    <property type="project" value="UniProtKB-KW"/>
</dbReference>
<dbReference type="AlphaFoldDB" id="A0A518AW89"/>
<feature type="domain" description="HTH cro/C1-type" evidence="3">
    <location>
        <begin position="9"/>
        <end position="63"/>
    </location>
</feature>
<dbReference type="GO" id="GO:0005829">
    <property type="term" value="C:cytosol"/>
    <property type="evidence" value="ECO:0007669"/>
    <property type="project" value="TreeGrafter"/>
</dbReference>
<dbReference type="PANTHER" id="PTHR46797:SF1">
    <property type="entry name" value="METHYLPHOSPHONATE SYNTHASE"/>
    <property type="match status" value="1"/>
</dbReference>
<dbReference type="KEGG" id="amuc:Pan181_52460"/>
<protein>
    <submittedName>
        <fullName evidence="4">Anaerobic benzoate catabolism transcriptional regulator</fullName>
    </submittedName>
</protein>
<dbReference type="SMART" id="SM00530">
    <property type="entry name" value="HTH_XRE"/>
    <property type="match status" value="1"/>
</dbReference>
<proteinExistence type="predicted"/>
<name>A0A518AW89_9BACT</name>
<dbReference type="Pfam" id="PF01381">
    <property type="entry name" value="HTH_3"/>
    <property type="match status" value="1"/>
</dbReference>
<dbReference type="GO" id="GO:0003700">
    <property type="term" value="F:DNA-binding transcription factor activity"/>
    <property type="evidence" value="ECO:0007669"/>
    <property type="project" value="TreeGrafter"/>
</dbReference>
<sequence>MSKQLGKTIRILRQAKSLKMTEVAGESGVSVPYLSLVENGERQPSLEVMRRIAETLGVPSEALIVMGVGDSSLMSSDKRTSELTGMVGQLIEIENKLTSLLGKDAKRAATSNKARTPRRGNGPKR</sequence>
<organism evidence="4 5">
    <name type="scientific">Aeoliella mucimassa</name>
    <dbReference type="NCBI Taxonomy" id="2527972"/>
    <lineage>
        <taxon>Bacteria</taxon>
        <taxon>Pseudomonadati</taxon>
        <taxon>Planctomycetota</taxon>
        <taxon>Planctomycetia</taxon>
        <taxon>Pirellulales</taxon>
        <taxon>Lacipirellulaceae</taxon>
        <taxon>Aeoliella</taxon>
    </lineage>
</organism>
<gene>
    <name evidence="4" type="ORF">Pan181_52460</name>
</gene>
<dbReference type="EMBL" id="CP036278">
    <property type="protein sequence ID" value="QDU59005.1"/>
    <property type="molecule type" value="Genomic_DNA"/>
</dbReference>
<accession>A0A518AW89</accession>
<dbReference type="Gene3D" id="1.10.260.40">
    <property type="entry name" value="lambda repressor-like DNA-binding domains"/>
    <property type="match status" value="1"/>
</dbReference>
<dbReference type="PROSITE" id="PS50943">
    <property type="entry name" value="HTH_CROC1"/>
    <property type="match status" value="1"/>
</dbReference>
<evidence type="ECO:0000256" key="1">
    <source>
        <dbReference type="ARBA" id="ARBA00023125"/>
    </source>
</evidence>
<dbReference type="CDD" id="cd00093">
    <property type="entry name" value="HTH_XRE"/>
    <property type="match status" value="1"/>
</dbReference>
<feature type="region of interest" description="Disordered" evidence="2">
    <location>
        <begin position="104"/>
        <end position="125"/>
    </location>
</feature>
<dbReference type="InterPro" id="IPR010982">
    <property type="entry name" value="Lambda_DNA-bd_dom_sf"/>
</dbReference>
<feature type="compositionally biased region" description="Basic residues" evidence="2">
    <location>
        <begin position="115"/>
        <end position="125"/>
    </location>
</feature>
<dbReference type="InterPro" id="IPR050807">
    <property type="entry name" value="TransReg_Diox_bact_type"/>
</dbReference>
<dbReference type="PANTHER" id="PTHR46797">
    <property type="entry name" value="HTH-TYPE TRANSCRIPTIONAL REGULATOR"/>
    <property type="match status" value="1"/>
</dbReference>
<evidence type="ECO:0000313" key="4">
    <source>
        <dbReference type="EMBL" id="QDU59005.1"/>
    </source>
</evidence>
<dbReference type="SUPFAM" id="SSF47413">
    <property type="entry name" value="lambda repressor-like DNA-binding domains"/>
    <property type="match status" value="1"/>
</dbReference>
<evidence type="ECO:0000259" key="3">
    <source>
        <dbReference type="PROSITE" id="PS50943"/>
    </source>
</evidence>